<name>A0A1L3JDM6_9SPHN</name>
<organism evidence="1 2">
    <name type="scientific">Sphingorhabdus lutea</name>
    <dbReference type="NCBI Taxonomy" id="1913578"/>
    <lineage>
        <taxon>Bacteria</taxon>
        <taxon>Pseudomonadati</taxon>
        <taxon>Pseudomonadota</taxon>
        <taxon>Alphaproteobacteria</taxon>
        <taxon>Sphingomonadales</taxon>
        <taxon>Sphingomonadaceae</taxon>
        <taxon>Sphingorhabdus</taxon>
    </lineage>
</organism>
<protein>
    <recommendedName>
        <fullName evidence="3">NlpC/P60 domain-containing protein</fullName>
    </recommendedName>
</protein>
<dbReference type="AlphaFoldDB" id="A0A1L3JDM6"/>
<proteinExistence type="predicted"/>
<evidence type="ECO:0008006" key="3">
    <source>
        <dbReference type="Google" id="ProtNLM"/>
    </source>
</evidence>
<dbReference type="OrthoDB" id="8481272at2"/>
<reference evidence="1 2" key="1">
    <citation type="submission" date="2016-11" db="EMBL/GenBank/DDBJ databases">
        <title>Sphingorhabdus sp. LPB0140, isolated from marine environment.</title>
        <authorList>
            <person name="Kim E."/>
            <person name="Yi H."/>
        </authorList>
    </citation>
    <scope>NUCLEOTIDE SEQUENCE [LARGE SCALE GENOMIC DNA]</scope>
    <source>
        <strain evidence="1 2">LPB0140</strain>
    </source>
</reference>
<keyword evidence="2" id="KW-1185">Reference proteome</keyword>
<dbReference type="InterPro" id="IPR038765">
    <property type="entry name" value="Papain-like_cys_pep_sf"/>
</dbReference>
<gene>
    <name evidence="1" type="ORF">LPB140_11060</name>
</gene>
<dbReference type="EMBL" id="CP018154">
    <property type="protein sequence ID" value="APG63235.1"/>
    <property type="molecule type" value="Genomic_DNA"/>
</dbReference>
<evidence type="ECO:0000313" key="2">
    <source>
        <dbReference type="Proteomes" id="UP000242561"/>
    </source>
</evidence>
<dbReference type="SUPFAM" id="SSF54001">
    <property type="entry name" value="Cysteine proteinases"/>
    <property type="match status" value="1"/>
</dbReference>
<dbReference type="Proteomes" id="UP000242561">
    <property type="component" value="Chromosome"/>
</dbReference>
<dbReference type="RefSeq" id="WP_072559887.1">
    <property type="nucleotide sequence ID" value="NZ_CP018154.1"/>
</dbReference>
<evidence type="ECO:0000313" key="1">
    <source>
        <dbReference type="EMBL" id="APG63235.1"/>
    </source>
</evidence>
<accession>A0A1L3JDM6</accession>
<dbReference type="Gene3D" id="3.90.1720.10">
    <property type="entry name" value="endopeptidase domain like (from Nostoc punctiforme)"/>
    <property type="match status" value="1"/>
</dbReference>
<dbReference type="KEGG" id="sphl:LPB140_11060"/>
<sequence length="148" mass="16173">MQNCLCRAKLFSAAQKYIGTSFKLWGRSADTGLDCVGTLSLSLQNIGFVGDIPIGYSLRQRSNKRISDFFTRPEFCPINIDSAYHVAGNIIMVRPDARQVHFAITAGRGLSAIHAYHAVQSVVCAPMPDNWPISGAWKYCACPTSSGQ</sequence>
<dbReference type="STRING" id="1913578.LPB140_11060"/>